<name>A0ABS9JHM6_9ACTN</name>
<sequence length="144" mass="16828">MRPVTRIDPALPVQAYQTYQITSPRDTSVVAACEQVGCPQWRHGWDSVIDESTELGQTQANYIRTQSRRTFREMRTEAGLTVFRFESGQRCFAEHRTRPEIYLVRDGDWRGNPTGRQRQHSRAQDWVEDFGENQLRLVDQQKKG</sequence>
<organism evidence="1 2">
    <name type="scientific">Streptomyces tricolor</name>
    <dbReference type="NCBI Taxonomy" id="68277"/>
    <lineage>
        <taxon>Bacteria</taxon>
        <taxon>Bacillati</taxon>
        <taxon>Actinomycetota</taxon>
        <taxon>Actinomycetes</taxon>
        <taxon>Kitasatosporales</taxon>
        <taxon>Streptomycetaceae</taxon>
        <taxon>Streptomyces</taxon>
        <taxon>Streptomyces violaceoruber group</taxon>
    </lineage>
</organism>
<evidence type="ECO:0000313" key="1">
    <source>
        <dbReference type="EMBL" id="MCG0065037.1"/>
    </source>
</evidence>
<protein>
    <submittedName>
        <fullName evidence="1">Uncharacterized protein</fullName>
    </submittedName>
</protein>
<keyword evidence="2" id="KW-1185">Reference proteome</keyword>
<evidence type="ECO:0000313" key="2">
    <source>
        <dbReference type="Proteomes" id="UP001299012"/>
    </source>
</evidence>
<comment type="caution">
    <text evidence="1">The sequence shown here is derived from an EMBL/GenBank/DDBJ whole genome shotgun (WGS) entry which is preliminary data.</text>
</comment>
<proteinExistence type="predicted"/>
<dbReference type="EMBL" id="JAKKZF010000062">
    <property type="protein sequence ID" value="MCG0065037.1"/>
    <property type="molecule type" value="Genomic_DNA"/>
</dbReference>
<dbReference type="Proteomes" id="UP001299012">
    <property type="component" value="Unassembled WGS sequence"/>
</dbReference>
<accession>A0ABS9JHM6</accession>
<gene>
    <name evidence="1" type="ORF">L0F81_17330</name>
</gene>
<reference evidence="1 2" key="1">
    <citation type="submission" date="2022-01" db="EMBL/GenBank/DDBJ databases">
        <title>Draft Genome Sequences of Seven Type Strains of the Genus Streptomyces.</title>
        <authorList>
            <person name="Aziz S."/>
            <person name="Coretto E."/>
            <person name="Chronakova A."/>
            <person name="Sproer C."/>
            <person name="Huber K."/>
            <person name="Nouioui I."/>
            <person name="Gross H."/>
        </authorList>
    </citation>
    <scope>NUCLEOTIDE SEQUENCE [LARGE SCALE GENOMIC DNA]</scope>
    <source>
        <strain evidence="1 2">DSM 41685</strain>
    </source>
</reference>
<dbReference type="RefSeq" id="WP_086697408.1">
    <property type="nucleotide sequence ID" value="NZ_JAKKZF010000062.1"/>
</dbReference>